<evidence type="ECO:0000313" key="2">
    <source>
        <dbReference type="Proteomes" id="UP001497516"/>
    </source>
</evidence>
<protein>
    <submittedName>
        <fullName evidence="1">Uncharacterized protein</fullName>
    </submittedName>
</protein>
<dbReference type="Proteomes" id="UP001497516">
    <property type="component" value="Chromosome 2"/>
</dbReference>
<accession>A0AAV2DC77</accession>
<name>A0AAV2DC77_9ROSI</name>
<reference evidence="1 2" key="1">
    <citation type="submission" date="2024-04" db="EMBL/GenBank/DDBJ databases">
        <authorList>
            <person name="Fracassetti M."/>
        </authorList>
    </citation>
    <scope>NUCLEOTIDE SEQUENCE [LARGE SCALE GENOMIC DNA]</scope>
</reference>
<proteinExistence type="predicted"/>
<dbReference type="AlphaFoldDB" id="A0AAV2DC77"/>
<keyword evidence="2" id="KW-1185">Reference proteome</keyword>
<evidence type="ECO:0000313" key="1">
    <source>
        <dbReference type="EMBL" id="CAL1371465.1"/>
    </source>
</evidence>
<organism evidence="1 2">
    <name type="scientific">Linum trigynum</name>
    <dbReference type="NCBI Taxonomy" id="586398"/>
    <lineage>
        <taxon>Eukaryota</taxon>
        <taxon>Viridiplantae</taxon>
        <taxon>Streptophyta</taxon>
        <taxon>Embryophyta</taxon>
        <taxon>Tracheophyta</taxon>
        <taxon>Spermatophyta</taxon>
        <taxon>Magnoliopsida</taxon>
        <taxon>eudicotyledons</taxon>
        <taxon>Gunneridae</taxon>
        <taxon>Pentapetalae</taxon>
        <taxon>rosids</taxon>
        <taxon>fabids</taxon>
        <taxon>Malpighiales</taxon>
        <taxon>Linaceae</taxon>
        <taxon>Linum</taxon>
    </lineage>
</organism>
<sequence>MWAEPQAQEMGCAQLTGEGRRIAQARLWAHAGWKEMWARESHQMGLHWRKARSGRSLMLCRSPLQDAKSWVHPSHEEVLLWECHQRMELVVEVSNVVVWLYHLERGMYSHGIERHER</sequence>
<dbReference type="EMBL" id="OZ034815">
    <property type="protein sequence ID" value="CAL1371465.1"/>
    <property type="molecule type" value="Genomic_DNA"/>
</dbReference>
<gene>
    <name evidence="1" type="ORF">LTRI10_LOCUS13529</name>
</gene>